<dbReference type="Pfam" id="PF00497">
    <property type="entry name" value="SBP_bac_3"/>
    <property type="match status" value="1"/>
</dbReference>
<dbReference type="GO" id="GO:0006865">
    <property type="term" value="P:amino acid transport"/>
    <property type="evidence" value="ECO:0007669"/>
    <property type="project" value="TreeGrafter"/>
</dbReference>
<evidence type="ECO:0000256" key="1">
    <source>
        <dbReference type="ARBA" id="ARBA00010333"/>
    </source>
</evidence>
<evidence type="ECO:0000256" key="4">
    <source>
        <dbReference type="SAM" id="SignalP"/>
    </source>
</evidence>
<evidence type="ECO:0000259" key="5">
    <source>
        <dbReference type="SMART" id="SM00062"/>
    </source>
</evidence>
<dbReference type="GO" id="GO:0030288">
    <property type="term" value="C:outer membrane-bounded periplasmic space"/>
    <property type="evidence" value="ECO:0007669"/>
    <property type="project" value="TreeGrafter"/>
</dbReference>
<dbReference type="Proteomes" id="UP000406256">
    <property type="component" value="Unassembled WGS sequence"/>
</dbReference>
<dbReference type="InterPro" id="IPR001638">
    <property type="entry name" value="Solute-binding_3/MltF_N"/>
</dbReference>
<dbReference type="AlphaFoldDB" id="A0A5E4W8F6"/>
<dbReference type="SMART" id="SM00062">
    <property type="entry name" value="PBPb"/>
    <property type="match status" value="1"/>
</dbReference>
<evidence type="ECO:0000313" key="6">
    <source>
        <dbReference type="EMBL" id="VVE21277.1"/>
    </source>
</evidence>
<proteinExistence type="inferred from homology"/>
<dbReference type="InterPro" id="IPR051455">
    <property type="entry name" value="Bact_solute-bind_prot3"/>
</dbReference>
<dbReference type="SUPFAM" id="SSF53850">
    <property type="entry name" value="Periplasmic binding protein-like II"/>
    <property type="match status" value="1"/>
</dbReference>
<keyword evidence="7" id="KW-1185">Reference proteome</keyword>
<dbReference type="CDD" id="cd13689">
    <property type="entry name" value="PBP2_BsGlnH"/>
    <property type="match status" value="1"/>
</dbReference>
<evidence type="ECO:0000313" key="7">
    <source>
        <dbReference type="Proteomes" id="UP000406256"/>
    </source>
</evidence>
<sequence length="279" mass="30398">MNQNRAKYLPWLAIVLSAATLTARADQLDDVMRRGELVCGVLGTDEPFSYMKDPSTREIVGYDVDLCYTVAKGLGVKATLKQISAAARIPELQQGRVDLLAASLTHNKERESQIDFSVSTFIAGQKAMVRRDSGITTLAQLNGKRVLTIKGSTMEANIAAKLKGAQTISFDTNPQALLALQQGKGVAYVNDETSLVGNLAKIGSEAKDYVLLPEYFSKEHIALGIRKNEPRLKAKVDGILTGMEASGEAQKAYDKWFGPGTKMNLPARSFKIETDKIDD</sequence>
<dbReference type="PANTHER" id="PTHR30085:SF6">
    <property type="entry name" value="ABC TRANSPORTER GLUTAMINE-BINDING PROTEIN GLNH"/>
    <property type="match status" value="1"/>
</dbReference>
<keyword evidence="3 4" id="KW-0732">Signal</keyword>
<keyword evidence="2" id="KW-0813">Transport</keyword>
<feature type="chain" id="PRO_5022996387" evidence="4">
    <location>
        <begin position="26"/>
        <end position="279"/>
    </location>
</feature>
<dbReference type="GO" id="GO:0005576">
    <property type="term" value="C:extracellular region"/>
    <property type="evidence" value="ECO:0007669"/>
    <property type="project" value="TreeGrafter"/>
</dbReference>
<dbReference type="RefSeq" id="WP_150669744.1">
    <property type="nucleotide sequence ID" value="NZ_CABPSB010000011.1"/>
</dbReference>
<dbReference type="Gene3D" id="3.40.190.10">
    <property type="entry name" value="Periplasmic binding protein-like II"/>
    <property type="match status" value="2"/>
</dbReference>
<evidence type="ECO:0000256" key="3">
    <source>
        <dbReference type="ARBA" id="ARBA00022729"/>
    </source>
</evidence>
<dbReference type="OrthoDB" id="9777941at2"/>
<name>A0A5E4W8F6_9BURK</name>
<dbReference type="EMBL" id="CABPSB010000011">
    <property type="protein sequence ID" value="VVE21277.1"/>
    <property type="molecule type" value="Genomic_DNA"/>
</dbReference>
<accession>A0A5E4W8F6</accession>
<reference evidence="6 7" key="1">
    <citation type="submission" date="2019-08" db="EMBL/GenBank/DDBJ databases">
        <authorList>
            <person name="Peeters C."/>
        </authorList>
    </citation>
    <scope>NUCLEOTIDE SEQUENCE [LARGE SCALE GENOMIC DNA]</scope>
    <source>
        <strain evidence="6 7">LMG 31108</strain>
    </source>
</reference>
<gene>
    <name evidence="6" type="ORF">PAN31108_03141</name>
</gene>
<dbReference type="PANTHER" id="PTHR30085">
    <property type="entry name" value="AMINO ACID ABC TRANSPORTER PERMEASE"/>
    <property type="match status" value="1"/>
</dbReference>
<comment type="similarity">
    <text evidence="1">Belongs to the bacterial solute-binding protein 3 family.</text>
</comment>
<protein>
    <submittedName>
        <fullName evidence="6">Amino acid ABC transporter substrate-binding protein</fullName>
    </submittedName>
</protein>
<feature type="domain" description="Solute-binding protein family 3/N-terminal" evidence="5">
    <location>
        <begin position="36"/>
        <end position="260"/>
    </location>
</feature>
<feature type="signal peptide" evidence="4">
    <location>
        <begin position="1"/>
        <end position="25"/>
    </location>
</feature>
<organism evidence="6 7">
    <name type="scientific">Pandoraea anhela</name>
    <dbReference type="NCBI Taxonomy" id="2508295"/>
    <lineage>
        <taxon>Bacteria</taxon>
        <taxon>Pseudomonadati</taxon>
        <taxon>Pseudomonadota</taxon>
        <taxon>Betaproteobacteria</taxon>
        <taxon>Burkholderiales</taxon>
        <taxon>Burkholderiaceae</taxon>
        <taxon>Pandoraea</taxon>
    </lineage>
</organism>
<evidence type="ECO:0000256" key="2">
    <source>
        <dbReference type="ARBA" id="ARBA00022448"/>
    </source>
</evidence>